<sequence>MNILAGSLLLVVVLSVCTDALEVEERKGDSIIGRKCKKGRDCSKPENYCCKARGPGQQGECAERPLFHQPCSSNSDQKGDIYYKGCPCRQPRDYMCHYYSVNDDLGQCITR</sequence>
<protein>
    <recommendedName>
        <fullName evidence="3">Ixodegrin B</fullName>
    </recommendedName>
</protein>
<reference evidence="2" key="1">
    <citation type="journal article" date="2016" name="Ticks Tick Borne Dis.">
        <title>De novo assembly and annotation of the salivary gland transcriptome of Rhipicephalus appendiculatus male and female ticks during blood feeding.</title>
        <authorList>
            <person name="de Castro M.H."/>
            <person name="de Klerk D."/>
            <person name="Pienaar R."/>
            <person name="Latif A.A."/>
            <person name="Rees D.J."/>
            <person name="Mans B.J."/>
        </authorList>
    </citation>
    <scope>NUCLEOTIDE SEQUENCE</scope>
    <source>
        <tissue evidence="2">Salivary glands</tissue>
    </source>
</reference>
<accession>A0A131YI33</accession>
<evidence type="ECO:0000256" key="1">
    <source>
        <dbReference type="SAM" id="SignalP"/>
    </source>
</evidence>
<dbReference type="EMBL" id="GEDV01010976">
    <property type="protein sequence ID" value="JAP77581.1"/>
    <property type="molecule type" value="Transcribed_RNA"/>
</dbReference>
<feature type="signal peptide" evidence="1">
    <location>
        <begin position="1"/>
        <end position="20"/>
    </location>
</feature>
<evidence type="ECO:0000313" key="2">
    <source>
        <dbReference type="EMBL" id="JAP77581.1"/>
    </source>
</evidence>
<proteinExistence type="predicted"/>
<name>A0A131YI33_RHIAP</name>
<feature type="chain" id="PRO_5007285247" description="Ixodegrin B" evidence="1">
    <location>
        <begin position="21"/>
        <end position="111"/>
    </location>
</feature>
<organism evidence="2">
    <name type="scientific">Rhipicephalus appendiculatus</name>
    <name type="common">Brown ear tick</name>
    <dbReference type="NCBI Taxonomy" id="34631"/>
    <lineage>
        <taxon>Eukaryota</taxon>
        <taxon>Metazoa</taxon>
        <taxon>Ecdysozoa</taxon>
        <taxon>Arthropoda</taxon>
        <taxon>Chelicerata</taxon>
        <taxon>Arachnida</taxon>
        <taxon>Acari</taxon>
        <taxon>Parasitiformes</taxon>
        <taxon>Ixodida</taxon>
        <taxon>Ixodoidea</taxon>
        <taxon>Ixodidae</taxon>
        <taxon>Rhipicephalinae</taxon>
        <taxon>Rhipicephalus</taxon>
        <taxon>Rhipicephalus</taxon>
    </lineage>
</organism>
<keyword evidence="1" id="KW-0732">Signal</keyword>
<evidence type="ECO:0008006" key="3">
    <source>
        <dbReference type="Google" id="ProtNLM"/>
    </source>
</evidence>
<dbReference type="AlphaFoldDB" id="A0A131YI33"/>